<keyword evidence="3" id="KW-1185">Reference proteome</keyword>
<dbReference type="Proteomes" id="UP000265581">
    <property type="component" value="Unassembled WGS sequence"/>
</dbReference>
<reference evidence="2 3" key="1">
    <citation type="submission" date="2018-08" db="EMBL/GenBank/DDBJ databases">
        <title>Aeromicrobium sp. M2KJ-4, whole genome shotgun sequence.</title>
        <authorList>
            <person name="Tuo L."/>
        </authorList>
    </citation>
    <scope>NUCLEOTIDE SEQUENCE [LARGE SCALE GENOMIC DNA]</scope>
    <source>
        <strain evidence="2 3">M2KJ-4</strain>
    </source>
</reference>
<dbReference type="OrthoDB" id="9986576at2"/>
<evidence type="ECO:0000313" key="2">
    <source>
        <dbReference type="EMBL" id="REK73644.1"/>
    </source>
</evidence>
<evidence type="ECO:0000313" key="3">
    <source>
        <dbReference type="Proteomes" id="UP000265581"/>
    </source>
</evidence>
<accession>A0A371PCI2</accession>
<feature type="compositionally biased region" description="Basic and acidic residues" evidence="1">
    <location>
        <begin position="100"/>
        <end position="112"/>
    </location>
</feature>
<evidence type="ECO:0000256" key="1">
    <source>
        <dbReference type="SAM" id="MobiDB-lite"/>
    </source>
</evidence>
<feature type="region of interest" description="Disordered" evidence="1">
    <location>
        <begin position="77"/>
        <end position="112"/>
    </location>
</feature>
<protein>
    <recommendedName>
        <fullName evidence="4">SAP domain-containing protein</fullName>
    </recommendedName>
</protein>
<comment type="caution">
    <text evidence="2">The sequence shown here is derived from an EMBL/GenBank/DDBJ whole genome shotgun (WGS) entry which is preliminary data.</text>
</comment>
<name>A0A371PCI2_9ACTN</name>
<proteinExistence type="predicted"/>
<sequence>MPLVEAYSTTTGKKLPYLVPEDHLDHPVLGANKSRLPSQAAAVTVASLREEIKTRNADRDEADRIPSSGNKAELVAALAADDARPPTDPVNPTQTPAPGDENKENPHAEADL</sequence>
<dbReference type="RefSeq" id="WP_119703754.1">
    <property type="nucleotide sequence ID" value="NZ_JBHSOI010000001.1"/>
</dbReference>
<gene>
    <name evidence="2" type="ORF">DX116_08950</name>
</gene>
<dbReference type="AlphaFoldDB" id="A0A371PCI2"/>
<dbReference type="EMBL" id="QUBR01000001">
    <property type="protein sequence ID" value="REK73644.1"/>
    <property type="molecule type" value="Genomic_DNA"/>
</dbReference>
<evidence type="ECO:0008006" key="4">
    <source>
        <dbReference type="Google" id="ProtNLM"/>
    </source>
</evidence>
<organism evidence="2 3">
    <name type="scientific">Aeromicrobium endophyticum</name>
    <dbReference type="NCBI Taxonomy" id="2292704"/>
    <lineage>
        <taxon>Bacteria</taxon>
        <taxon>Bacillati</taxon>
        <taxon>Actinomycetota</taxon>
        <taxon>Actinomycetes</taxon>
        <taxon>Propionibacteriales</taxon>
        <taxon>Nocardioidaceae</taxon>
        <taxon>Aeromicrobium</taxon>
    </lineage>
</organism>